<gene>
    <name evidence="3" type="ORF">D3P04_13360</name>
</gene>
<sequence length="358" mass="39820">MPGQIRTASVVTLKYLQTIYKGGKAYHYLRAPNAKRQRLPDLPIDSPEFLAAYSAALSVVAVRSKAKSGSIAQMIEGYLGSGDYLERSESYRRTMRRHSEAILIQAEDALAKHLTTEDITDDLDPLAPNAAADRLKCWRAVCAYGKRKRFFQVDPSLAARRKTIPKTIGHPAWSDAEVDLFRSKWPIYSVQRLCFELIYWTGARISDAVKIGPGMVGRDGVLQFTQQKTGEPAFVPWTCQLPPYAGKMLADREIMHSALAERKQRHMTFLATAHGRTRSSKALGHVVSDAAKKIDIEKSAHGLRKARAKALAEAGATVHQIAAWTGHITLEEVEHYTREADRRAAVRGSEQNGKAVNR</sequence>
<dbReference type="GO" id="GO:0015074">
    <property type="term" value="P:DNA integration"/>
    <property type="evidence" value="ECO:0007669"/>
    <property type="project" value="InterPro"/>
</dbReference>
<proteinExistence type="predicted"/>
<dbReference type="GO" id="GO:0003677">
    <property type="term" value="F:DNA binding"/>
    <property type="evidence" value="ECO:0007669"/>
    <property type="project" value="InterPro"/>
</dbReference>
<dbReference type="PROSITE" id="PS51898">
    <property type="entry name" value="TYR_RECOMBINASE"/>
    <property type="match status" value="1"/>
</dbReference>
<dbReference type="Gene3D" id="1.10.443.10">
    <property type="entry name" value="Intergrase catalytic core"/>
    <property type="match status" value="1"/>
</dbReference>
<evidence type="ECO:0000256" key="1">
    <source>
        <dbReference type="ARBA" id="ARBA00023172"/>
    </source>
</evidence>
<keyword evidence="1" id="KW-0233">DNA recombination</keyword>
<protein>
    <recommendedName>
        <fullName evidence="2">Tyr recombinase domain-containing protein</fullName>
    </recommendedName>
</protein>
<reference evidence="4" key="1">
    <citation type="submission" date="2018-09" db="EMBL/GenBank/DDBJ databases">
        <title>Acidovorax cavernicola nov. sp. isolated from Gruta de las Maravillas (Aracena, Spain).</title>
        <authorList>
            <person name="Jurado V."/>
            <person name="Gutierrez-Patricio S."/>
            <person name="Gonzalez-Pimentel J.L."/>
            <person name="Miller A.Z."/>
            <person name="Laiz L."/>
            <person name="Saiz-Jimenez C."/>
        </authorList>
    </citation>
    <scope>NUCLEOTIDE SEQUENCE [LARGE SCALE GENOMIC DNA]</scope>
    <source>
        <strain evidence="4">1011MAR3C25</strain>
    </source>
</reference>
<dbReference type="EMBL" id="QZCG01000009">
    <property type="protein sequence ID" value="RJE84001.1"/>
    <property type="molecule type" value="Genomic_DNA"/>
</dbReference>
<dbReference type="Pfam" id="PF00589">
    <property type="entry name" value="Phage_integrase"/>
    <property type="match status" value="1"/>
</dbReference>
<name>A0A418SSQ2_9RHOB</name>
<organism evidence="3 4">
    <name type="scientific">Paracoccus onubensis</name>
    <dbReference type="NCBI Taxonomy" id="1675788"/>
    <lineage>
        <taxon>Bacteria</taxon>
        <taxon>Pseudomonadati</taxon>
        <taxon>Pseudomonadota</taxon>
        <taxon>Alphaproteobacteria</taxon>
        <taxon>Rhodobacterales</taxon>
        <taxon>Paracoccaceae</taxon>
        <taxon>Paracoccus</taxon>
    </lineage>
</organism>
<comment type="caution">
    <text evidence="3">The sequence shown here is derived from an EMBL/GenBank/DDBJ whole genome shotgun (WGS) entry which is preliminary data.</text>
</comment>
<dbReference type="OrthoDB" id="7510934at2"/>
<dbReference type="InterPro" id="IPR013762">
    <property type="entry name" value="Integrase-like_cat_sf"/>
</dbReference>
<dbReference type="InterPro" id="IPR002104">
    <property type="entry name" value="Integrase_catalytic"/>
</dbReference>
<dbReference type="InterPro" id="IPR011010">
    <property type="entry name" value="DNA_brk_join_enz"/>
</dbReference>
<dbReference type="Proteomes" id="UP000284202">
    <property type="component" value="Unassembled WGS sequence"/>
</dbReference>
<keyword evidence="4" id="KW-1185">Reference proteome</keyword>
<evidence type="ECO:0000313" key="3">
    <source>
        <dbReference type="EMBL" id="RJE84001.1"/>
    </source>
</evidence>
<feature type="domain" description="Tyr recombinase" evidence="2">
    <location>
        <begin position="163"/>
        <end position="349"/>
    </location>
</feature>
<evidence type="ECO:0000259" key="2">
    <source>
        <dbReference type="PROSITE" id="PS51898"/>
    </source>
</evidence>
<dbReference type="GO" id="GO:0006310">
    <property type="term" value="P:DNA recombination"/>
    <property type="evidence" value="ECO:0007669"/>
    <property type="project" value="UniProtKB-KW"/>
</dbReference>
<accession>A0A418SSQ2</accession>
<evidence type="ECO:0000313" key="4">
    <source>
        <dbReference type="Proteomes" id="UP000284202"/>
    </source>
</evidence>
<dbReference type="AlphaFoldDB" id="A0A418SSQ2"/>
<dbReference type="SUPFAM" id="SSF56349">
    <property type="entry name" value="DNA breaking-rejoining enzymes"/>
    <property type="match status" value="1"/>
</dbReference>